<evidence type="ECO:0000256" key="1">
    <source>
        <dbReference type="SAM" id="MobiDB-lite"/>
    </source>
</evidence>
<organism evidence="3 4">
    <name type="scientific">Candidatus Lachnoclostridium pullistercoris</name>
    <dbReference type="NCBI Taxonomy" id="2838632"/>
    <lineage>
        <taxon>Bacteria</taxon>
        <taxon>Bacillati</taxon>
        <taxon>Bacillota</taxon>
        <taxon>Clostridia</taxon>
        <taxon>Lachnospirales</taxon>
        <taxon>Lachnospiraceae</taxon>
    </lineage>
</organism>
<reference evidence="3" key="2">
    <citation type="submission" date="2021-04" db="EMBL/GenBank/DDBJ databases">
        <authorList>
            <person name="Gilroy R."/>
        </authorList>
    </citation>
    <scope>NUCLEOTIDE SEQUENCE</scope>
    <source>
        <strain evidence="3">CHK183-5548</strain>
    </source>
</reference>
<keyword evidence="2" id="KW-0472">Membrane</keyword>
<feature type="transmembrane region" description="Helical" evidence="2">
    <location>
        <begin position="6"/>
        <end position="33"/>
    </location>
</feature>
<feature type="compositionally biased region" description="Basic and acidic residues" evidence="1">
    <location>
        <begin position="107"/>
        <end position="119"/>
    </location>
</feature>
<keyword evidence="2" id="KW-1133">Transmembrane helix</keyword>
<dbReference type="AlphaFoldDB" id="A0A9D2PBY4"/>
<feature type="compositionally biased region" description="Basic and acidic residues" evidence="1">
    <location>
        <begin position="185"/>
        <end position="210"/>
    </location>
</feature>
<name>A0A9D2PBY4_9FIRM</name>
<feature type="compositionally biased region" description="Basic and acidic residues" evidence="1">
    <location>
        <begin position="158"/>
        <end position="176"/>
    </location>
</feature>
<gene>
    <name evidence="3" type="ORF">IAA04_04995</name>
</gene>
<keyword evidence="2" id="KW-0812">Transmembrane</keyword>
<evidence type="ECO:0000313" key="3">
    <source>
        <dbReference type="EMBL" id="HJC47389.1"/>
    </source>
</evidence>
<dbReference type="InterPro" id="IPR021338">
    <property type="entry name" value="DUF2953"/>
</dbReference>
<dbReference type="Proteomes" id="UP000823883">
    <property type="component" value="Unassembled WGS sequence"/>
</dbReference>
<dbReference type="Pfam" id="PF11167">
    <property type="entry name" value="DUF2953"/>
    <property type="match status" value="1"/>
</dbReference>
<sequence>MIQILLLILKIVGILLLILLGLVLFVLLTVLFVPVRYRAEGSRHGEWRAKGRVSWLFRAVSLQFSFENGSLTADVRLFGRRVGASSGEDSIEEDFQEISEPPLHTASLDRGETDGKEETDFPAGTEGTGKEKTAEIPASGAETEENVKTSSSGAAEEETPKELDAGAAAQKEEIHPDAGAAPGKTSKEPERPGQEENQTRPRPSGRETSKGRPGRKNLMKRLASIPQSFRKTFRRLRARLRDLLKKKERVLAFLKDEENRRTFRLIKAQLGRLIRHVSPRHIEGNLTFGFDDPYRTGQVLSAAALLYPVYRDRIRLVPVFDREVLEGEICVAGRLRAAVFAGAAVRLMMDRNFRKLLRQLMDR</sequence>
<evidence type="ECO:0000256" key="2">
    <source>
        <dbReference type="SAM" id="Phobius"/>
    </source>
</evidence>
<evidence type="ECO:0000313" key="4">
    <source>
        <dbReference type="Proteomes" id="UP000823883"/>
    </source>
</evidence>
<protein>
    <submittedName>
        <fullName evidence="3">DUF2953 domain-containing protein</fullName>
    </submittedName>
</protein>
<comment type="caution">
    <text evidence="3">The sequence shown here is derived from an EMBL/GenBank/DDBJ whole genome shotgun (WGS) entry which is preliminary data.</text>
</comment>
<feature type="region of interest" description="Disordered" evidence="1">
    <location>
        <begin position="89"/>
        <end position="220"/>
    </location>
</feature>
<reference evidence="3" key="1">
    <citation type="journal article" date="2021" name="PeerJ">
        <title>Extensive microbial diversity within the chicken gut microbiome revealed by metagenomics and culture.</title>
        <authorList>
            <person name="Gilroy R."/>
            <person name="Ravi A."/>
            <person name="Getino M."/>
            <person name="Pursley I."/>
            <person name="Horton D.L."/>
            <person name="Alikhan N.F."/>
            <person name="Baker D."/>
            <person name="Gharbi K."/>
            <person name="Hall N."/>
            <person name="Watson M."/>
            <person name="Adriaenssens E.M."/>
            <person name="Foster-Nyarko E."/>
            <person name="Jarju S."/>
            <person name="Secka A."/>
            <person name="Antonio M."/>
            <person name="Oren A."/>
            <person name="Chaudhuri R.R."/>
            <person name="La Ragione R."/>
            <person name="Hildebrand F."/>
            <person name="Pallen M.J."/>
        </authorList>
    </citation>
    <scope>NUCLEOTIDE SEQUENCE</scope>
    <source>
        <strain evidence="3">CHK183-5548</strain>
    </source>
</reference>
<proteinExistence type="predicted"/>
<dbReference type="EMBL" id="DWWL01000030">
    <property type="protein sequence ID" value="HJC47389.1"/>
    <property type="molecule type" value="Genomic_DNA"/>
</dbReference>
<accession>A0A9D2PBY4</accession>